<evidence type="ECO:0000313" key="2">
    <source>
        <dbReference type="Proteomes" id="UP000805193"/>
    </source>
</evidence>
<dbReference type="EMBL" id="JABSTQ010011100">
    <property type="protein sequence ID" value="KAG0415188.1"/>
    <property type="molecule type" value="Genomic_DNA"/>
</dbReference>
<comment type="caution">
    <text evidence="1">The sequence shown here is derived from an EMBL/GenBank/DDBJ whole genome shotgun (WGS) entry which is preliminary data.</text>
</comment>
<gene>
    <name evidence="1" type="ORF">HPB47_007636</name>
</gene>
<proteinExistence type="predicted"/>
<name>A0AC60P6W0_IXOPE</name>
<dbReference type="Proteomes" id="UP000805193">
    <property type="component" value="Unassembled WGS sequence"/>
</dbReference>
<reference evidence="1 2" key="1">
    <citation type="journal article" date="2020" name="Cell">
        <title>Large-Scale Comparative Analyses of Tick Genomes Elucidate Their Genetic Diversity and Vector Capacities.</title>
        <authorList>
            <consortium name="Tick Genome and Microbiome Consortium (TIGMIC)"/>
            <person name="Jia N."/>
            <person name="Wang J."/>
            <person name="Shi W."/>
            <person name="Du L."/>
            <person name="Sun Y."/>
            <person name="Zhan W."/>
            <person name="Jiang J.F."/>
            <person name="Wang Q."/>
            <person name="Zhang B."/>
            <person name="Ji P."/>
            <person name="Bell-Sakyi L."/>
            <person name="Cui X.M."/>
            <person name="Yuan T.T."/>
            <person name="Jiang B.G."/>
            <person name="Yang W.F."/>
            <person name="Lam T.T."/>
            <person name="Chang Q.C."/>
            <person name="Ding S.J."/>
            <person name="Wang X.J."/>
            <person name="Zhu J.G."/>
            <person name="Ruan X.D."/>
            <person name="Zhao L."/>
            <person name="Wei J.T."/>
            <person name="Ye R.Z."/>
            <person name="Que T.C."/>
            <person name="Du C.H."/>
            <person name="Zhou Y.H."/>
            <person name="Cheng J.X."/>
            <person name="Dai P.F."/>
            <person name="Guo W.B."/>
            <person name="Han X.H."/>
            <person name="Huang E.J."/>
            <person name="Li L.F."/>
            <person name="Wei W."/>
            <person name="Gao Y.C."/>
            <person name="Liu J.Z."/>
            <person name="Shao H.Z."/>
            <person name="Wang X."/>
            <person name="Wang C.C."/>
            <person name="Yang T.C."/>
            <person name="Huo Q.B."/>
            <person name="Li W."/>
            <person name="Chen H.Y."/>
            <person name="Chen S.E."/>
            <person name="Zhou L.G."/>
            <person name="Ni X.B."/>
            <person name="Tian J.H."/>
            <person name="Sheng Y."/>
            <person name="Liu T."/>
            <person name="Pan Y.S."/>
            <person name="Xia L.Y."/>
            <person name="Li J."/>
            <person name="Zhao F."/>
            <person name="Cao W.C."/>
        </authorList>
    </citation>
    <scope>NUCLEOTIDE SEQUENCE [LARGE SCALE GENOMIC DNA]</scope>
    <source>
        <strain evidence="1">Iper-2018</strain>
    </source>
</reference>
<sequence length="100" mass="11191">MVWRRESWCRRGLWRRCTCSSIWKLACSSPWRSGSTGNRVVLGRLKHGRHFTFKSSVDCAAVTFVVPTVIGAFANAEQPYAVQGSWLQVKTSGAIVGLQF</sequence>
<evidence type="ECO:0000313" key="1">
    <source>
        <dbReference type="EMBL" id="KAG0415188.1"/>
    </source>
</evidence>
<protein>
    <submittedName>
        <fullName evidence="1">Uncharacterized protein</fullName>
    </submittedName>
</protein>
<organism evidence="1 2">
    <name type="scientific">Ixodes persulcatus</name>
    <name type="common">Taiga tick</name>
    <dbReference type="NCBI Taxonomy" id="34615"/>
    <lineage>
        <taxon>Eukaryota</taxon>
        <taxon>Metazoa</taxon>
        <taxon>Ecdysozoa</taxon>
        <taxon>Arthropoda</taxon>
        <taxon>Chelicerata</taxon>
        <taxon>Arachnida</taxon>
        <taxon>Acari</taxon>
        <taxon>Parasitiformes</taxon>
        <taxon>Ixodida</taxon>
        <taxon>Ixodoidea</taxon>
        <taxon>Ixodidae</taxon>
        <taxon>Ixodinae</taxon>
        <taxon>Ixodes</taxon>
    </lineage>
</organism>
<accession>A0AC60P6W0</accession>
<keyword evidence="2" id="KW-1185">Reference proteome</keyword>